<dbReference type="Proteomes" id="UP000637513">
    <property type="component" value="Unassembled WGS sequence"/>
</dbReference>
<accession>A0ABR7MV08</accession>
<keyword evidence="2" id="KW-1185">Reference proteome</keyword>
<comment type="caution">
    <text evidence="1">The sequence shown here is derived from an EMBL/GenBank/DDBJ whole genome shotgun (WGS) entry which is preliminary data.</text>
</comment>
<dbReference type="Pfam" id="PF18941">
    <property type="entry name" value="DUF5688"/>
    <property type="match status" value="1"/>
</dbReference>
<reference evidence="1 2" key="1">
    <citation type="submission" date="2020-08" db="EMBL/GenBank/DDBJ databases">
        <title>Genome public.</title>
        <authorList>
            <person name="Liu C."/>
            <person name="Sun Q."/>
        </authorList>
    </citation>
    <scope>NUCLEOTIDE SEQUENCE [LARGE SCALE GENOMIC DNA]</scope>
    <source>
        <strain evidence="1 2">BX3</strain>
    </source>
</reference>
<name>A0ABR7MV08_9FIRM</name>
<sequence>MGKQRETYQAFCEIIVNRIEEQFAQDAIVQVNTVVKNNEVVYDALNIIVEGEKISPNFYLQQYYESYKTGDSIEEIVVAIAEAYYRSLEEREKINFNLDFASCKERIVFRLVSFSRNKRIASKVPYLPFMDMMVTFHIVMQQTKEELGSVRITREIAKKWNVDTEQLFELARQNTPRLFPVKICTMYAMMTEMMEENVNEWEGFSITPNLTEAKQEPYVVTNTMGINGAAVILYQNVLEKIADRLKGDYYILPSSIHEVLAIPMQQDLSQEELAQMVWEVNATCVPKEEILSGSVYCYDSKAHKIELCFNEQEICG</sequence>
<dbReference type="EMBL" id="JACRSW010000027">
    <property type="protein sequence ID" value="MBC8557315.1"/>
    <property type="molecule type" value="Genomic_DNA"/>
</dbReference>
<dbReference type="InterPro" id="IPR043743">
    <property type="entry name" value="DUF5688"/>
</dbReference>
<proteinExistence type="predicted"/>
<evidence type="ECO:0000313" key="2">
    <source>
        <dbReference type="Proteomes" id="UP000637513"/>
    </source>
</evidence>
<protein>
    <submittedName>
        <fullName evidence="1">Uncharacterized protein</fullName>
    </submittedName>
</protein>
<organism evidence="1 2">
    <name type="scientific">Jutongia hominis</name>
    <dbReference type="NCBI Taxonomy" id="2763664"/>
    <lineage>
        <taxon>Bacteria</taxon>
        <taxon>Bacillati</taxon>
        <taxon>Bacillota</taxon>
        <taxon>Clostridia</taxon>
        <taxon>Lachnospirales</taxon>
        <taxon>Lachnospiraceae</taxon>
        <taxon>Jutongia</taxon>
    </lineage>
</organism>
<dbReference type="RefSeq" id="WP_249304388.1">
    <property type="nucleotide sequence ID" value="NZ_JACRSW010000027.1"/>
</dbReference>
<evidence type="ECO:0000313" key="1">
    <source>
        <dbReference type="EMBL" id="MBC8557315.1"/>
    </source>
</evidence>
<gene>
    <name evidence="1" type="ORF">H8700_06310</name>
</gene>